<protein>
    <submittedName>
        <fullName evidence="2">Uncharacterized protein</fullName>
    </submittedName>
</protein>
<sequence length="237" mass="26510">MPPKIDEIGGTILDHGTYIPKGKTGPLTFNDLTDEHREVYEKAMTLLQEKLIKHFMWTHSSNIRCIGYPKLALDGINISTPSKQHNQALGEEMNTMIHHALLRQAKVVLNSMDNIVARVVKAVRVGEHTQDVGPSLSPHIGEKRFYSWPIGTKVEFIVYAPQDLNDRPTCYEEPPAYIPKAISVNIDTRLLREGEEPYNRSPPAKQSAHTGHIGVGKDKAIDNELGEWQARYGSGPV</sequence>
<organism evidence="2 3">
    <name type="scientific">Paspalum notatum var. saurae</name>
    <dbReference type="NCBI Taxonomy" id="547442"/>
    <lineage>
        <taxon>Eukaryota</taxon>
        <taxon>Viridiplantae</taxon>
        <taxon>Streptophyta</taxon>
        <taxon>Embryophyta</taxon>
        <taxon>Tracheophyta</taxon>
        <taxon>Spermatophyta</taxon>
        <taxon>Magnoliopsida</taxon>
        <taxon>Liliopsida</taxon>
        <taxon>Poales</taxon>
        <taxon>Poaceae</taxon>
        <taxon>PACMAD clade</taxon>
        <taxon>Panicoideae</taxon>
        <taxon>Andropogonodae</taxon>
        <taxon>Paspaleae</taxon>
        <taxon>Paspalinae</taxon>
        <taxon>Paspalum</taxon>
    </lineage>
</organism>
<evidence type="ECO:0000313" key="3">
    <source>
        <dbReference type="Proteomes" id="UP001341281"/>
    </source>
</evidence>
<gene>
    <name evidence="2" type="ORF">U9M48_039294</name>
</gene>
<evidence type="ECO:0000256" key="1">
    <source>
        <dbReference type="SAM" id="MobiDB-lite"/>
    </source>
</evidence>
<dbReference type="AlphaFoldDB" id="A0AAQ3UNN8"/>
<evidence type="ECO:0000313" key="2">
    <source>
        <dbReference type="EMBL" id="WVZ93302.1"/>
    </source>
</evidence>
<keyword evidence="3" id="KW-1185">Reference proteome</keyword>
<feature type="region of interest" description="Disordered" evidence="1">
    <location>
        <begin position="195"/>
        <end position="215"/>
    </location>
</feature>
<reference evidence="2 3" key="1">
    <citation type="submission" date="2024-02" db="EMBL/GenBank/DDBJ databases">
        <title>High-quality chromosome-scale genome assembly of Pensacola bahiagrass (Paspalum notatum Flugge var. saurae).</title>
        <authorList>
            <person name="Vega J.M."/>
            <person name="Podio M."/>
            <person name="Orjuela J."/>
            <person name="Siena L.A."/>
            <person name="Pessino S.C."/>
            <person name="Combes M.C."/>
            <person name="Mariac C."/>
            <person name="Albertini E."/>
            <person name="Pupilli F."/>
            <person name="Ortiz J.P.A."/>
            <person name="Leblanc O."/>
        </authorList>
    </citation>
    <scope>NUCLEOTIDE SEQUENCE [LARGE SCALE GENOMIC DNA]</scope>
    <source>
        <strain evidence="2">R1</strain>
        <tissue evidence="2">Leaf</tissue>
    </source>
</reference>
<dbReference type="EMBL" id="CP144753">
    <property type="protein sequence ID" value="WVZ93302.1"/>
    <property type="molecule type" value="Genomic_DNA"/>
</dbReference>
<dbReference type="Proteomes" id="UP001341281">
    <property type="component" value="Chromosome 09"/>
</dbReference>
<name>A0AAQ3UNN8_PASNO</name>
<accession>A0AAQ3UNN8</accession>
<proteinExistence type="predicted"/>